<proteinExistence type="predicted"/>
<evidence type="ECO:0000313" key="1">
    <source>
        <dbReference type="EMBL" id="MBV7674273.1"/>
    </source>
</evidence>
<comment type="caution">
    <text evidence="1">The sequence shown here is derived from an EMBL/GenBank/DDBJ whole genome shotgun (WGS) entry which is preliminary data.</text>
</comment>
<gene>
    <name evidence="1" type="ORF">STHAL_33035</name>
</gene>
<dbReference type="EMBL" id="JAHUVW010000004">
    <property type="protein sequence ID" value="MBV7674273.1"/>
    <property type="molecule type" value="Genomic_DNA"/>
</dbReference>
<dbReference type="RefSeq" id="WP_228873982.1">
    <property type="nucleotide sequence ID" value="NZ_JAHUVW010000004.1"/>
</dbReference>
<keyword evidence="2" id="KW-1185">Reference proteome</keyword>
<protein>
    <submittedName>
        <fullName evidence="1">Uncharacterized protein</fullName>
    </submittedName>
</protein>
<reference evidence="1 2" key="1">
    <citation type="submission" date="2021-07" db="EMBL/GenBank/DDBJ databases">
        <title>Sequencing Streptomyces halstedii LGO-A4 genome an citrus endophytic actinomycete.</title>
        <authorList>
            <person name="Samborskyy M."/>
            <person name="Scott N."/>
            <person name="Deglau R."/>
            <person name="Dickens S."/>
            <person name="Oliveira L.G."/>
        </authorList>
    </citation>
    <scope>NUCLEOTIDE SEQUENCE [LARGE SCALE GENOMIC DNA]</scope>
    <source>
        <strain evidence="1 2">LGO-A4</strain>
    </source>
</reference>
<accession>A0ABS6U1Z6</accession>
<dbReference type="Proteomes" id="UP000735541">
    <property type="component" value="Unassembled WGS sequence"/>
</dbReference>
<evidence type="ECO:0000313" key="2">
    <source>
        <dbReference type="Proteomes" id="UP000735541"/>
    </source>
</evidence>
<name>A0ABS6U1Z6_STRHA</name>
<sequence length="219" mass="24493">MEILDNLLDRITEAKREGWLGERGGLQGTLSPLTPQVGHPHPSLFLPDCGFYSASMDWGTIVGTVTGALIGVGATSLADRSRWRREQATRQSVIKRELYAAYLAAVAQSWNEIRAAVIDSDDAWPERARLASLAYRNGGVYELRYQVSITAPPNIVALSDQTMRGMRDLTNRLNAGQTYSSWEELKRDNQAWFDAFNAMRRMMRLDLDPEALHLPPSSP</sequence>
<organism evidence="1 2">
    <name type="scientific">Streptomyces halstedii</name>
    <dbReference type="NCBI Taxonomy" id="1944"/>
    <lineage>
        <taxon>Bacteria</taxon>
        <taxon>Bacillati</taxon>
        <taxon>Actinomycetota</taxon>
        <taxon>Actinomycetes</taxon>
        <taxon>Kitasatosporales</taxon>
        <taxon>Streptomycetaceae</taxon>
        <taxon>Streptomyces</taxon>
    </lineage>
</organism>